<name>A0A3M7PCN8_BRAPC</name>
<organism evidence="1 2">
    <name type="scientific">Brachionus plicatilis</name>
    <name type="common">Marine rotifer</name>
    <name type="synonym">Brachionus muelleri</name>
    <dbReference type="NCBI Taxonomy" id="10195"/>
    <lineage>
        <taxon>Eukaryota</taxon>
        <taxon>Metazoa</taxon>
        <taxon>Spiralia</taxon>
        <taxon>Gnathifera</taxon>
        <taxon>Rotifera</taxon>
        <taxon>Eurotatoria</taxon>
        <taxon>Monogononta</taxon>
        <taxon>Pseudotrocha</taxon>
        <taxon>Ploima</taxon>
        <taxon>Brachionidae</taxon>
        <taxon>Brachionus</taxon>
    </lineage>
</organism>
<dbReference type="SUPFAM" id="SSF53098">
    <property type="entry name" value="Ribonuclease H-like"/>
    <property type="match status" value="1"/>
</dbReference>
<dbReference type="AlphaFoldDB" id="A0A3M7PCN8"/>
<evidence type="ECO:0000313" key="2">
    <source>
        <dbReference type="Proteomes" id="UP000276133"/>
    </source>
</evidence>
<dbReference type="EMBL" id="REGN01011873">
    <property type="protein sequence ID" value="RMZ96822.1"/>
    <property type="molecule type" value="Genomic_DNA"/>
</dbReference>
<reference evidence="1 2" key="1">
    <citation type="journal article" date="2018" name="Sci. Rep.">
        <title>Genomic signatures of local adaptation to the degree of environmental predictability in rotifers.</title>
        <authorList>
            <person name="Franch-Gras L."/>
            <person name="Hahn C."/>
            <person name="Garcia-Roger E.M."/>
            <person name="Carmona M.J."/>
            <person name="Serra M."/>
            <person name="Gomez A."/>
        </authorList>
    </citation>
    <scope>NUCLEOTIDE SEQUENCE [LARGE SCALE GENOMIC DNA]</scope>
    <source>
        <strain evidence="1">HYR1</strain>
    </source>
</reference>
<gene>
    <name evidence="1" type="ORF">BpHYR1_052211</name>
</gene>
<dbReference type="STRING" id="10195.A0A3M7PCN8"/>
<comment type="caution">
    <text evidence="1">The sequence shown here is derived from an EMBL/GenBank/DDBJ whole genome shotgun (WGS) entry which is preliminary data.</text>
</comment>
<accession>A0A3M7PCN8</accession>
<evidence type="ECO:0000313" key="1">
    <source>
        <dbReference type="EMBL" id="RMZ96822.1"/>
    </source>
</evidence>
<feature type="non-terminal residue" evidence="1">
    <location>
        <position position="1"/>
    </location>
</feature>
<dbReference type="Proteomes" id="UP000276133">
    <property type="component" value="Unassembled WGS sequence"/>
</dbReference>
<dbReference type="Gene3D" id="3.30.420.10">
    <property type="entry name" value="Ribonuclease H-like superfamily/Ribonuclease H"/>
    <property type="match status" value="1"/>
</dbReference>
<dbReference type="InterPro" id="IPR052160">
    <property type="entry name" value="Gypsy_RT_Integrase-like"/>
</dbReference>
<dbReference type="PANTHER" id="PTHR47266">
    <property type="entry name" value="ENDONUCLEASE-RELATED"/>
    <property type="match status" value="1"/>
</dbReference>
<dbReference type="OrthoDB" id="10062030at2759"/>
<feature type="non-terminal residue" evidence="1">
    <location>
        <position position="84"/>
    </location>
</feature>
<sequence length="84" mass="9447">CQEAKTNGILKRGPLQPIITSRPFQLVTCDILGPLPVTKEGAKYIIVFICHFTKWIELYSLKTLEANEAAKCFMDLVCRHGVPE</sequence>
<keyword evidence="2" id="KW-1185">Reference proteome</keyword>
<proteinExistence type="predicted"/>
<dbReference type="InterPro" id="IPR036397">
    <property type="entry name" value="RNaseH_sf"/>
</dbReference>
<dbReference type="InterPro" id="IPR012337">
    <property type="entry name" value="RNaseH-like_sf"/>
</dbReference>
<protein>
    <submittedName>
        <fullName evidence="1">Transposon Ty3-G Gag-Pol poly</fullName>
    </submittedName>
</protein>
<dbReference type="GO" id="GO:0003676">
    <property type="term" value="F:nucleic acid binding"/>
    <property type="evidence" value="ECO:0007669"/>
    <property type="project" value="InterPro"/>
</dbReference>